<keyword evidence="3" id="KW-1185">Reference proteome</keyword>
<dbReference type="PROSITE" id="PS51186">
    <property type="entry name" value="GNAT"/>
    <property type="match status" value="1"/>
</dbReference>
<accession>A0A7X0RDE9</accession>
<gene>
    <name evidence="2" type="ORF">H5V45_02550</name>
</gene>
<dbReference type="InterPro" id="IPR016181">
    <property type="entry name" value="Acyl_CoA_acyltransferase"/>
</dbReference>
<reference evidence="2 3" key="1">
    <citation type="submission" date="2020-08" db="EMBL/GenBank/DDBJ databases">
        <authorList>
            <person name="Seo M.-J."/>
        </authorList>
    </citation>
    <scope>NUCLEOTIDE SEQUENCE [LARGE SCALE GENOMIC DNA]</scope>
    <source>
        <strain evidence="2 3">KIGAM211</strain>
    </source>
</reference>
<dbReference type="AlphaFoldDB" id="A0A7X0RDE9"/>
<dbReference type="InterPro" id="IPR000182">
    <property type="entry name" value="GNAT_dom"/>
</dbReference>
<dbReference type="Gene3D" id="3.40.630.30">
    <property type="match status" value="1"/>
</dbReference>
<feature type="domain" description="N-acetyltransferase" evidence="1">
    <location>
        <begin position="118"/>
        <end position="259"/>
    </location>
</feature>
<evidence type="ECO:0000313" key="2">
    <source>
        <dbReference type="EMBL" id="MBB6626192.1"/>
    </source>
</evidence>
<keyword evidence="2" id="KW-0808">Transferase</keyword>
<dbReference type="SUPFAM" id="SSF55729">
    <property type="entry name" value="Acyl-CoA N-acyltransferases (Nat)"/>
    <property type="match status" value="1"/>
</dbReference>
<protein>
    <submittedName>
        <fullName evidence="2">GNAT family N-acetyltransferase</fullName>
    </submittedName>
</protein>
<sequence>MEVLSVSWRSDLALLALGGSTVEHHRNFVAVRSPDRPTATWANFLLLRRRPTTPELGRLDDLFRETFPDARHRAYAVDDPHATPDDLDPLERAGFRVALTEALTAAEPAAPRSPHLSARVRPLHGDTDWQQRVELVAECSGATADTVQRRVATERRIAERSGGCWFGAFEGERMVAGIGTVPTGDGVVRMQAVDVLRDFRGRGLAGTLVHLAGRQAREHPGVERLLVVGSRDGHGLPVYRDLGFRTVERQASAERAGQP</sequence>
<comment type="caution">
    <text evidence="2">The sequence shown here is derived from an EMBL/GenBank/DDBJ whole genome shotgun (WGS) entry which is preliminary data.</text>
</comment>
<dbReference type="Proteomes" id="UP000523955">
    <property type="component" value="Unassembled WGS sequence"/>
</dbReference>
<name>A0A7X0RDE9_9ACTN</name>
<evidence type="ECO:0000259" key="1">
    <source>
        <dbReference type="PROSITE" id="PS51186"/>
    </source>
</evidence>
<organism evidence="2 3">
    <name type="scientific">Nocardioides luti</name>
    <dbReference type="NCBI Taxonomy" id="2761101"/>
    <lineage>
        <taxon>Bacteria</taxon>
        <taxon>Bacillati</taxon>
        <taxon>Actinomycetota</taxon>
        <taxon>Actinomycetes</taxon>
        <taxon>Propionibacteriales</taxon>
        <taxon>Nocardioidaceae</taxon>
        <taxon>Nocardioides</taxon>
    </lineage>
</organism>
<proteinExistence type="predicted"/>
<evidence type="ECO:0000313" key="3">
    <source>
        <dbReference type="Proteomes" id="UP000523955"/>
    </source>
</evidence>
<dbReference type="EMBL" id="JACKXE010000001">
    <property type="protein sequence ID" value="MBB6626192.1"/>
    <property type="molecule type" value="Genomic_DNA"/>
</dbReference>
<dbReference type="Pfam" id="PF00583">
    <property type="entry name" value="Acetyltransf_1"/>
    <property type="match status" value="1"/>
</dbReference>
<dbReference type="GO" id="GO:0016747">
    <property type="term" value="F:acyltransferase activity, transferring groups other than amino-acyl groups"/>
    <property type="evidence" value="ECO:0007669"/>
    <property type="project" value="InterPro"/>
</dbReference>
<dbReference type="RefSeq" id="WP_185251490.1">
    <property type="nucleotide sequence ID" value="NZ_JACKXE010000001.1"/>
</dbReference>